<evidence type="ECO:0000313" key="3">
    <source>
        <dbReference type="Proteomes" id="UP000824540"/>
    </source>
</evidence>
<reference evidence="2" key="1">
    <citation type="thesis" date="2021" institute="BYU ScholarsArchive" country="Provo, UT, USA">
        <title>Applications of and Algorithms for Genome Assembly and Genomic Analyses with an Emphasis on Marine Teleosts.</title>
        <authorList>
            <person name="Pickett B.D."/>
        </authorList>
    </citation>
    <scope>NUCLEOTIDE SEQUENCE</scope>
    <source>
        <strain evidence="2">HI-2016</strain>
    </source>
</reference>
<keyword evidence="3" id="KW-1185">Reference proteome</keyword>
<evidence type="ECO:0000313" key="2">
    <source>
        <dbReference type="EMBL" id="KAG9331002.1"/>
    </source>
</evidence>
<dbReference type="Proteomes" id="UP000824540">
    <property type="component" value="Unassembled WGS sequence"/>
</dbReference>
<accession>A0A8T2MZY1</accession>
<sequence length="62" mass="7000">MSDNEEVEEYDDRCDQERQNVERDRAASGRDSELRANKLPALNDATRHTAVASRRNPSGLAL</sequence>
<comment type="caution">
    <text evidence="2">The sequence shown here is derived from an EMBL/GenBank/DDBJ whole genome shotgun (WGS) entry which is preliminary data.</text>
</comment>
<protein>
    <submittedName>
        <fullName evidence="2">Uncharacterized protein</fullName>
    </submittedName>
</protein>
<evidence type="ECO:0000256" key="1">
    <source>
        <dbReference type="SAM" id="MobiDB-lite"/>
    </source>
</evidence>
<feature type="compositionally biased region" description="Basic and acidic residues" evidence="1">
    <location>
        <begin position="13"/>
        <end position="36"/>
    </location>
</feature>
<dbReference type="EMBL" id="JAFBMS010000402">
    <property type="protein sequence ID" value="KAG9331002.1"/>
    <property type="molecule type" value="Genomic_DNA"/>
</dbReference>
<proteinExistence type="predicted"/>
<feature type="region of interest" description="Disordered" evidence="1">
    <location>
        <begin position="1"/>
        <end position="62"/>
    </location>
</feature>
<gene>
    <name evidence="2" type="ORF">JZ751_021279</name>
</gene>
<organism evidence="2 3">
    <name type="scientific">Albula glossodonta</name>
    <name type="common">roundjaw bonefish</name>
    <dbReference type="NCBI Taxonomy" id="121402"/>
    <lineage>
        <taxon>Eukaryota</taxon>
        <taxon>Metazoa</taxon>
        <taxon>Chordata</taxon>
        <taxon>Craniata</taxon>
        <taxon>Vertebrata</taxon>
        <taxon>Euteleostomi</taxon>
        <taxon>Actinopterygii</taxon>
        <taxon>Neopterygii</taxon>
        <taxon>Teleostei</taxon>
        <taxon>Albuliformes</taxon>
        <taxon>Albulidae</taxon>
        <taxon>Albula</taxon>
    </lineage>
</organism>
<feature type="compositionally biased region" description="Acidic residues" evidence="1">
    <location>
        <begin position="1"/>
        <end position="12"/>
    </location>
</feature>
<name>A0A8T2MZY1_9TELE</name>
<dbReference type="AlphaFoldDB" id="A0A8T2MZY1"/>